<dbReference type="Pfam" id="PF00170">
    <property type="entry name" value="bZIP_1"/>
    <property type="match status" value="1"/>
</dbReference>
<name>A0A0L0VZS6_9BASI</name>
<dbReference type="SUPFAM" id="SSF57959">
    <property type="entry name" value="Leucine zipper domain"/>
    <property type="match status" value="1"/>
</dbReference>
<feature type="compositionally biased region" description="Low complexity" evidence="3">
    <location>
        <begin position="421"/>
        <end position="436"/>
    </location>
</feature>
<evidence type="ECO:0000313" key="6">
    <source>
        <dbReference type="Proteomes" id="UP000054564"/>
    </source>
</evidence>
<feature type="compositionally biased region" description="Polar residues" evidence="3">
    <location>
        <begin position="48"/>
        <end position="57"/>
    </location>
</feature>
<dbReference type="InterPro" id="IPR004827">
    <property type="entry name" value="bZIP"/>
</dbReference>
<feature type="compositionally biased region" description="Polar residues" evidence="3">
    <location>
        <begin position="68"/>
        <end position="81"/>
    </location>
</feature>
<evidence type="ECO:0000313" key="5">
    <source>
        <dbReference type="EMBL" id="KNF04784.1"/>
    </source>
</evidence>
<dbReference type="Gene3D" id="1.20.5.170">
    <property type="match status" value="1"/>
</dbReference>
<reference evidence="6" key="2">
    <citation type="submission" date="2014-03" db="EMBL/GenBank/DDBJ databases">
        <title>The Genome Sequence of Puccinia striiformis f. sp. tritici PST-78.</title>
        <authorList>
            <consortium name="The Broad Institute Genome Sequencing Platform"/>
            <person name="Cuomo C."/>
            <person name="Hulbert S."/>
            <person name="Chen X."/>
            <person name="Walker B."/>
            <person name="Young S.K."/>
            <person name="Zeng Q."/>
            <person name="Gargeya S."/>
            <person name="Fitzgerald M."/>
            <person name="Haas B."/>
            <person name="Abouelleil A."/>
            <person name="Alvarado L."/>
            <person name="Arachchi H.M."/>
            <person name="Berlin A.M."/>
            <person name="Chapman S.B."/>
            <person name="Goldberg J."/>
            <person name="Griggs A."/>
            <person name="Gujja S."/>
            <person name="Hansen M."/>
            <person name="Howarth C."/>
            <person name="Imamovic A."/>
            <person name="Larimer J."/>
            <person name="McCowan C."/>
            <person name="Montmayeur A."/>
            <person name="Murphy C."/>
            <person name="Neiman D."/>
            <person name="Pearson M."/>
            <person name="Priest M."/>
            <person name="Roberts A."/>
            <person name="Saif S."/>
            <person name="Shea T."/>
            <person name="Sisk P."/>
            <person name="Sykes S."/>
            <person name="Wortman J."/>
            <person name="Nusbaum C."/>
            <person name="Birren B."/>
        </authorList>
    </citation>
    <scope>NUCLEOTIDE SEQUENCE [LARGE SCALE GENOMIC DNA]</scope>
    <source>
        <strain evidence="6">race PST-78</strain>
    </source>
</reference>
<feature type="compositionally biased region" description="Basic and acidic residues" evidence="3">
    <location>
        <begin position="347"/>
        <end position="401"/>
    </location>
</feature>
<comment type="caution">
    <text evidence="5">The sequence shown here is derived from an EMBL/GenBank/DDBJ whole genome shotgun (WGS) entry which is preliminary data.</text>
</comment>
<evidence type="ECO:0000256" key="3">
    <source>
        <dbReference type="SAM" id="MobiDB-lite"/>
    </source>
</evidence>
<proteinExistence type="predicted"/>
<evidence type="ECO:0000259" key="4">
    <source>
        <dbReference type="PROSITE" id="PS00036"/>
    </source>
</evidence>
<feature type="region of interest" description="Disordered" evidence="3">
    <location>
        <begin position="1"/>
        <end position="118"/>
    </location>
</feature>
<dbReference type="GO" id="GO:0000976">
    <property type="term" value="F:transcription cis-regulatory region binding"/>
    <property type="evidence" value="ECO:0007669"/>
    <property type="project" value="InterPro"/>
</dbReference>
<feature type="compositionally biased region" description="Low complexity" evidence="3">
    <location>
        <begin position="96"/>
        <end position="105"/>
    </location>
</feature>
<evidence type="ECO:0000256" key="2">
    <source>
        <dbReference type="ARBA" id="ARBA00023242"/>
    </source>
</evidence>
<dbReference type="PANTHER" id="PTHR40621:SF6">
    <property type="entry name" value="AP-1-LIKE TRANSCRIPTION FACTOR YAP1-RELATED"/>
    <property type="match status" value="1"/>
</dbReference>
<dbReference type="EMBL" id="AJIL01000011">
    <property type="protein sequence ID" value="KNF04785.1"/>
    <property type="molecule type" value="Genomic_DNA"/>
</dbReference>
<dbReference type="PROSITE" id="PS00036">
    <property type="entry name" value="BZIP_BASIC"/>
    <property type="match status" value="1"/>
</dbReference>
<feature type="region of interest" description="Disordered" evidence="3">
    <location>
        <begin position="328"/>
        <end position="502"/>
    </location>
</feature>
<feature type="compositionally biased region" description="Polar residues" evidence="3">
    <location>
        <begin position="402"/>
        <end position="420"/>
    </location>
</feature>
<feature type="compositionally biased region" description="Polar residues" evidence="3">
    <location>
        <begin position="1"/>
        <end position="11"/>
    </location>
</feature>
<feature type="domain" description="BZIP" evidence="4">
    <location>
        <begin position="271"/>
        <end position="286"/>
    </location>
</feature>
<dbReference type="EMBL" id="AJIL01000011">
    <property type="protein sequence ID" value="KNF04784.1"/>
    <property type="molecule type" value="Genomic_DNA"/>
</dbReference>
<dbReference type="InterPro" id="IPR050936">
    <property type="entry name" value="AP-1-like"/>
</dbReference>
<reference evidence="5" key="1">
    <citation type="submission" date="2014-03" db="EMBL/GenBank/DDBJ databases">
        <title>Cloning and expression analysis of gamma-glutamylcysteines synthetase in perennial ryegrass.</title>
        <authorList>
            <person name="Wei S."/>
            <person name="Sun Z."/>
        </authorList>
    </citation>
    <scope>NUCLEOTIDE SEQUENCE</scope>
    <source>
        <strain evidence="5">Race PST-78</strain>
    </source>
</reference>
<keyword evidence="6" id="KW-1185">Reference proteome</keyword>
<accession>A0A0L0VZS6</accession>
<sequence>MASQSLFVTKNSSRHSLRSLAPLLNDLPSPSFSPQPSSGGLARPEAPSFQTKNSSNMPLHLNLAYVQPSASARTLESTHQPGHSHKQRAMNKSSSHDSSSGQSESPPTPSHHLYSMSPSSYQTYRPEWTSVSSPTLASSFDHPDYMAARPPKRHRQLLNPELRSPFCMDPPDRADTNMRSASPPPDIARNCVKNRLSTANPAPDPHTRHPLNPPSVSCSASSREADESSHLLHPNEHTLASYTYSHLVALPHPILLEEDRSLCSRPLKNTKRAAQNRAAQRAFRERKDRYVRELEARSVQLEEYIVRYGLLEERERQVAAREAELIDPRPQSGLVDDGGSVNQEPTTSDKEKLNHINRLEHQLEASRDEVSRLRVELSKTNHEEEMNQNRRRVMDWERGTEEISQPQTRSTSDIDTDAQTPYSSGSPCAPSSSQKSKPIDHHRPQNLTSQWPSESYNEGNSMNRHAIPLRRANTLDGQDQLVKLPAIQSHRRRPWEDEKRVQ</sequence>
<dbReference type="AlphaFoldDB" id="A0A0L0VZS6"/>
<feature type="region of interest" description="Disordered" evidence="3">
    <location>
        <begin position="155"/>
        <end position="230"/>
    </location>
</feature>
<dbReference type="InterPro" id="IPR046347">
    <property type="entry name" value="bZIP_sf"/>
</dbReference>
<dbReference type="GO" id="GO:0090575">
    <property type="term" value="C:RNA polymerase II transcription regulator complex"/>
    <property type="evidence" value="ECO:0007669"/>
    <property type="project" value="TreeGrafter"/>
</dbReference>
<feature type="compositionally biased region" description="Polar residues" evidence="3">
    <location>
        <begin position="445"/>
        <end position="463"/>
    </location>
</feature>
<gene>
    <name evidence="5" type="ORF">PSTG_02261</name>
</gene>
<feature type="compositionally biased region" description="Low complexity" evidence="3">
    <location>
        <begin position="28"/>
        <end position="38"/>
    </location>
</feature>
<dbReference type="STRING" id="1165861.A0A0L0VZS6"/>
<dbReference type="OrthoDB" id="2507727at2759"/>
<evidence type="ECO:0000256" key="1">
    <source>
        <dbReference type="ARBA" id="ARBA00004123"/>
    </source>
</evidence>
<dbReference type="PANTHER" id="PTHR40621">
    <property type="entry name" value="TRANSCRIPTION FACTOR KAPC-RELATED"/>
    <property type="match status" value="1"/>
</dbReference>
<keyword evidence="2" id="KW-0539">Nucleus</keyword>
<organism evidence="5 6">
    <name type="scientific">Puccinia striiformis f. sp. tritici PST-78</name>
    <dbReference type="NCBI Taxonomy" id="1165861"/>
    <lineage>
        <taxon>Eukaryota</taxon>
        <taxon>Fungi</taxon>
        <taxon>Dikarya</taxon>
        <taxon>Basidiomycota</taxon>
        <taxon>Pucciniomycotina</taxon>
        <taxon>Pucciniomycetes</taxon>
        <taxon>Pucciniales</taxon>
        <taxon>Pucciniaceae</taxon>
        <taxon>Puccinia</taxon>
    </lineage>
</organism>
<protein>
    <recommendedName>
        <fullName evidence="4">BZIP domain-containing protein</fullName>
    </recommendedName>
</protein>
<comment type="subcellular location">
    <subcellularLocation>
        <location evidence="1">Nucleus</location>
    </subcellularLocation>
</comment>
<dbReference type="Proteomes" id="UP000054564">
    <property type="component" value="Unassembled WGS sequence"/>
</dbReference>
<dbReference type="GO" id="GO:0001228">
    <property type="term" value="F:DNA-binding transcription activator activity, RNA polymerase II-specific"/>
    <property type="evidence" value="ECO:0007669"/>
    <property type="project" value="TreeGrafter"/>
</dbReference>